<proteinExistence type="predicted"/>
<reference evidence="3" key="1">
    <citation type="journal article" date="2014" name="Int. J. Syst. Evol. Microbiol.">
        <title>Complete genome sequence of Corynebacterium casei LMG S-19264T (=DSM 44701T), isolated from a smear-ripened cheese.</title>
        <authorList>
            <consortium name="US DOE Joint Genome Institute (JGI-PGF)"/>
            <person name="Walter F."/>
            <person name="Albersmeier A."/>
            <person name="Kalinowski J."/>
            <person name="Ruckert C."/>
        </authorList>
    </citation>
    <scope>NUCLEOTIDE SEQUENCE</scope>
    <source>
        <strain evidence="3">JCM 3090</strain>
    </source>
</reference>
<gene>
    <name evidence="3" type="ORF">GCM10010123_15560</name>
</gene>
<dbReference type="Gene3D" id="3.40.390.10">
    <property type="entry name" value="Collagenase (Catalytic Domain)"/>
    <property type="match status" value="1"/>
</dbReference>
<evidence type="ECO:0000256" key="2">
    <source>
        <dbReference type="SAM" id="SignalP"/>
    </source>
</evidence>
<dbReference type="Proteomes" id="UP000649739">
    <property type="component" value="Unassembled WGS sequence"/>
</dbReference>
<dbReference type="SUPFAM" id="SSF55486">
    <property type="entry name" value="Metalloproteases ('zincins'), catalytic domain"/>
    <property type="match status" value="1"/>
</dbReference>
<evidence type="ECO:0000313" key="3">
    <source>
        <dbReference type="EMBL" id="GGJ86869.1"/>
    </source>
</evidence>
<comment type="caution">
    <text evidence="3">The sequence shown here is derived from an EMBL/GenBank/DDBJ whole genome shotgun (WGS) entry which is preliminary data.</text>
</comment>
<keyword evidence="4" id="KW-1185">Reference proteome</keyword>
<dbReference type="RefSeq" id="WP_189169322.1">
    <property type="nucleotide sequence ID" value="NZ_BMQB01000002.1"/>
</dbReference>
<feature type="chain" id="PRO_5035201652" description="Peptidyl-Asp metalloendopeptidase" evidence="2">
    <location>
        <begin position="26"/>
        <end position="429"/>
    </location>
</feature>
<name>A0A8J3B2F0_9ACTN</name>
<organism evidence="3 4">
    <name type="scientific">Pilimelia anulata</name>
    <dbReference type="NCBI Taxonomy" id="53371"/>
    <lineage>
        <taxon>Bacteria</taxon>
        <taxon>Bacillati</taxon>
        <taxon>Actinomycetota</taxon>
        <taxon>Actinomycetes</taxon>
        <taxon>Micromonosporales</taxon>
        <taxon>Micromonosporaceae</taxon>
        <taxon>Pilimelia</taxon>
    </lineage>
</organism>
<sequence>MRANRTLLVVGIAGLVLSGTATARAADTTPPATLLDRAATAHAPHLFTPATPGPGPGFAALAADPGYRSAVPVGVDPAALAADVGTLAVDVGGRTRYVQRVRTETIGDGTAWSGVAHADRDGRATAGVDETEWFTVVRRGGQVSGTFRAGGAIHRIDPVPGGGHVLREVDPAAIPPMHPPAWPSGYTGRPAADPLRVAGRPATAAEPYVIRALVVQPSAMTGDVRSAAQKGVAQANLTYQNSGINITMELADAKTVNYREQGFQKDLDVLTRKGDGQLDEVHQMRDAARADVVVLLVSSRQYCGLAWLNASAEQAFGVVGDFCVGTTSAFEHEVGHNQGASHDPETSQTDGTGGGKPAFAYGQGFRKPGVLRTTMAYQCSRQGHPECPEVRYWSTPTKQVKGVTIGTANANDNVRLLNETAPRVSRFRN</sequence>
<feature type="signal peptide" evidence="2">
    <location>
        <begin position="1"/>
        <end position="25"/>
    </location>
</feature>
<reference evidence="3" key="2">
    <citation type="submission" date="2020-09" db="EMBL/GenBank/DDBJ databases">
        <authorList>
            <person name="Sun Q."/>
            <person name="Ohkuma M."/>
        </authorList>
    </citation>
    <scope>NUCLEOTIDE SEQUENCE</scope>
    <source>
        <strain evidence="3">JCM 3090</strain>
    </source>
</reference>
<keyword evidence="2" id="KW-0732">Signal</keyword>
<evidence type="ECO:0000313" key="4">
    <source>
        <dbReference type="Proteomes" id="UP000649739"/>
    </source>
</evidence>
<dbReference type="AlphaFoldDB" id="A0A8J3B2F0"/>
<protein>
    <recommendedName>
        <fullName evidence="5">Peptidyl-Asp metalloendopeptidase</fullName>
    </recommendedName>
</protein>
<evidence type="ECO:0000256" key="1">
    <source>
        <dbReference type="SAM" id="MobiDB-lite"/>
    </source>
</evidence>
<dbReference type="Pfam" id="PF13688">
    <property type="entry name" value="Reprolysin_5"/>
    <property type="match status" value="1"/>
</dbReference>
<feature type="region of interest" description="Disordered" evidence="1">
    <location>
        <begin position="335"/>
        <end position="359"/>
    </location>
</feature>
<evidence type="ECO:0008006" key="5">
    <source>
        <dbReference type="Google" id="ProtNLM"/>
    </source>
</evidence>
<accession>A0A8J3B2F0</accession>
<dbReference type="EMBL" id="BMQB01000002">
    <property type="protein sequence ID" value="GGJ86869.1"/>
    <property type="molecule type" value="Genomic_DNA"/>
</dbReference>
<dbReference type="GO" id="GO:0008237">
    <property type="term" value="F:metallopeptidase activity"/>
    <property type="evidence" value="ECO:0007669"/>
    <property type="project" value="InterPro"/>
</dbReference>
<dbReference type="InterPro" id="IPR024079">
    <property type="entry name" value="MetalloPept_cat_dom_sf"/>
</dbReference>